<sequence length="239" mass="26060">MILIGSNAQGLAMYTILITGANRGLGLGFVRHYAEQGMTIIATCREPDKATELQALAEQFSHIAIEALDICDYAAVIRLSEKYADYCIDILINNAGILVSVNTAYDAETWLKSLETNAVAPMILTQAFLPQVKRSAIHKVVFISSSYGSIELATAEGSIYYRSAKAALNMAVRRFALDYTYLEITAVCLCPGWVRTDMGGVNAELSVDDSIAAMVTTIAGLESEHHGQFLNQYGDFVPW</sequence>
<dbReference type="EMBL" id="BAABFL010000463">
    <property type="protein sequence ID" value="GAA4651818.1"/>
    <property type="molecule type" value="Genomic_DNA"/>
</dbReference>
<reference evidence="4" key="1">
    <citation type="journal article" date="2019" name="Int. J. Syst. Evol. Microbiol.">
        <title>The Global Catalogue of Microorganisms (GCM) 10K type strain sequencing project: providing services to taxonomists for standard genome sequencing and annotation.</title>
        <authorList>
            <consortium name="The Broad Institute Genomics Platform"/>
            <consortium name="The Broad Institute Genome Sequencing Center for Infectious Disease"/>
            <person name="Wu L."/>
            <person name="Ma J."/>
        </authorList>
    </citation>
    <scope>NUCLEOTIDE SEQUENCE [LARGE SCALE GENOMIC DNA]</scope>
    <source>
        <strain evidence="4">JCM 17805</strain>
    </source>
</reference>
<gene>
    <name evidence="3" type="ORF">GCM10023116_41020</name>
</gene>
<accession>A0ABP8V8G6</accession>
<name>A0ABP8V8G6_9GAMM</name>
<evidence type="ECO:0000313" key="3">
    <source>
        <dbReference type="EMBL" id="GAA4651818.1"/>
    </source>
</evidence>
<dbReference type="PANTHER" id="PTHR43544:SF7">
    <property type="entry name" value="NADB-LER2"/>
    <property type="match status" value="1"/>
</dbReference>
<proteinExistence type="predicted"/>
<dbReference type="Proteomes" id="UP001500604">
    <property type="component" value="Unassembled WGS sequence"/>
</dbReference>
<organism evidence="3 4">
    <name type="scientific">Kistimonas scapharcae</name>
    <dbReference type="NCBI Taxonomy" id="1036133"/>
    <lineage>
        <taxon>Bacteria</taxon>
        <taxon>Pseudomonadati</taxon>
        <taxon>Pseudomonadota</taxon>
        <taxon>Gammaproteobacteria</taxon>
        <taxon>Oceanospirillales</taxon>
        <taxon>Endozoicomonadaceae</taxon>
        <taxon>Kistimonas</taxon>
    </lineage>
</organism>
<dbReference type="PRINTS" id="PR00081">
    <property type="entry name" value="GDHRDH"/>
</dbReference>
<dbReference type="Pfam" id="PF00106">
    <property type="entry name" value="adh_short"/>
    <property type="match status" value="1"/>
</dbReference>
<comment type="caution">
    <text evidence="3">The sequence shown here is derived from an EMBL/GenBank/DDBJ whole genome shotgun (WGS) entry which is preliminary data.</text>
</comment>
<evidence type="ECO:0000256" key="2">
    <source>
        <dbReference type="ARBA" id="ARBA00023002"/>
    </source>
</evidence>
<dbReference type="Gene3D" id="3.40.50.720">
    <property type="entry name" value="NAD(P)-binding Rossmann-like Domain"/>
    <property type="match status" value="1"/>
</dbReference>
<keyword evidence="4" id="KW-1185">Reference proteome</keyword>
<dbReference type="SUPFAM" id="SSF51735">
    <property type="entry name" value="NAD(P)-binding Rossmann-fold domains"/>
    <property type="match status" value="1"/>
</dbReference>
<protein>
    <submittedName>
        <fullName evidence="3">SDR family oxidoreductase</fullName>
    </submittedName>
</protein>
<dbReference type="InterPro" id="IPR002347">
    <property type="entry name" value="SDR_fam"/>
</dbReference>
<dbReference type="CDD" id="cd05325">
    <property type="entry name" value="carb_red_sniffer_like_SDR_c"/>
    <property type="match status" value="1"/>
</dbReference>
<evidence type="ECO:0000313" key="4">
    <source>
        <dbReference type="Proteomes" id="UP001500604"/>
    </source>
</evidence>
<dbReference type="PANTHER" id="PTHR43544">
    <property type="entry name" value="SHORT-CHAIN DEHYDROGENASE/REDUCTASE"/>
    <property type="match status" value="1"/>
</dbReference>
<evidence type="ECO:0000256" key="1">
    <source>
        <dbReference type="ARBA" id="ARBA00022857"/>
    </source>
</evidence>
<dbReference type="InterPro" id="IPR051468">
    <property type="entry name" value="Fungal_SecMetab_SDRs"/>
</dbReference>
<keyword evidence="1" id="KW-0521">NADP</keyword>
<keyword evidence="2" id="KW-0560">Oxidoreductase</keyword>
<dbReference type="InterPro" id="IPR036291">
    <property type="entry name" value="NAD(P)-bd_dom_sf"/>
</dbReference>